<dbReference type="Proteomes" id="UP000008311">
    <property type="component" value="Unassembled WGS sequence"/>
</dbReference>
<evidence type="ECO:0000313" key="3">
    <source>
        <dbReference type="Proteomes" id="UP000008311"/>
    </source>
</evidence>
<organism evidence="2 3">
    <name type="scientific">Ricinus communis</name>
    <name type="common">Castor bean</name>
    <dbReference type="NCBI Taxonomy" id="3988"/>
    <lineage>
        <taxon>Eukaryota</taxon>
        <taxon>Viridiplantae</taxon>
        <taxon>Streptophyta</taxon>
        <taxon>Embryophyta</taxon>
        <taxon>Tracheophyta</taxon>
        <taxon>Spermatophyta</taxon>
        <taxon>Magnoliopsida</taxon>
        <taxon>eudicotyledons</taxon>
        <taxon>Gunneridae</taxon>
        <taxon>Pentapetalae</taxon>
        <taxon>rosids</taxon>
        <taxon>fabids</taxon>
        <taxon>Malpighiales</taxon>
        <taxon>Euphorbiaceae</taxon>
        <taxon>Acalyphoideae</taxon>
        <taxon>Acalypheae</taxon>
        <taxon>Ricinus</taxon>
    </lineage>
</organism>
<evidence type="ECO:0000256" key="1">
    <source>
        <dbReference type="SAM" id="MobiDB-lite"/>
    </source>
</evidence>
<protein>
    <submittedName>
        <fullName evidence="2">Uncharacterized protein</fullName>
    </submittedName>
</protein>
<name>B9TMT6_RICCO</name>
<evidence type="ECO:0000313" key="2">
    <source>
        <dbReference type="EMBL" id="EEF22829.1"/>
    </source>
</evidence>
<reference evidence="3" key="1">
    <citation type="journal article" date="2010" name="Nat. Biotechnol.">
        <title>Draft genome sequence of the oilseed species Ricinus communis.</title>
        <authorList>
            <person name="Chan A.P."/>
            <person name="Crabtree J."/>
            <person name="Zhao Q."/>
            <person name="Lorenzi H."/>
            <person name="Orvis J."/>
            <person name="Puiu D."/>
            <person name="Melake-Berhan A."/>
            <person name="Jones K.M."/>
            <person name="Redman J."/>
            <person name="Chen G."/>
            <person name="Cahoon E.B."/>
            <person name="Gedil M."/>
            <person name="Stanke M."/>
            <person name="Haas B.J."/>
            <person name="Wortman J.R."/>
            <person name="Fraser-Liggett C.M."/>
            <person name="Ravel J."/>
            <person name="Rabinowicz P.D."/>
        </authorList>
    </citation>
    <scope>NUCLEOTIDE SEQUENCE [LARGE SCALE GENOMIC DNA]</scope>
    <source>
        <strain evidence="3">cv. Hale</strain>
    </source>
</reference>
<dbReference type="EMBL" id="EQ990116">
    <property type="protein sequence ID" value="EEF22829.1"/>
    <property type="molecule type" value="Genomic_DNA"/>
</dbReference>
<accession>B9TMT6</accession>
<feature type="compositionally biased region" description="Pro residues" evidence="1">
    <location>
        <begin position="10"/>
        <end position="22"/>
    </location>
</feature>
<keyword evidence="3" id="KW-1185">Reference proteome</keyword>
<dbReference type="InParanoid" id="B9TMT6"/>
<feature type="region of interest" description="Disordered" evidence="1">
    <location>
        <begin position="1"/>
        <end position="44"/>
    </location>
</feature>
<proteinExistence type="predicted"/>
<sequence>MARVELDLDPVPPRRPLGPPGQPHRLTRGGFQQPRGARRRQADRRVPAHAFLDLHQFRVRRVVARVLAGLVVAADQQHRHAVLAGHRGVQPALARRDVVQPHAGDL</sequence>
<dbReference type="AlphaFoldDB" id="B9TMT6"/>
<gene>
    <name evidence="2" type="ORF">RCOM_2107560</name>
</gene>
<feature type="non-terminal residue" evidence="2">
    <location>
        <position position="106"/>
    </location>
</feature>